<gene>
    <name evidence="1" type="ORF">BST96_07045</name>
</gene>
<evidence type="ECO:0000313" key="2">
    <source>
        <dbReference type="Proteomes" id="UP000193450"/>
    </source>
</evidence>
<dbReference type="Pfam" id="PF03567">
    <property type="entry name" value="Sulfotransfer_2"/>
    <property type="match status" value="1"/>
</dbReference>
<dbReference type="OrthoDB" id="288532at2"/>
<dbReference type="GO" id="GO:0008146">
    <property type="term" value="F:sulfotransferase activity"/>
    <property type="evidence" value="ECO:0007669"/>
    <property type="project" value="InterPro"/>
</dbReference>
<name>A0A1X9N9N4_9GAMM</name>
<dbReference type="STRING" id="716816.BST96_07045"/>
<dbReference type="Proteomes" id="UP000193450">
    <property type="component" value="Chromosome"/>
</dbReference>
<dbReference type="KEGG" id="osg:BST96_07045"/>
<evidence type="ECO:0000313" key="1">
    <source>
        <dbReference type="EMBL" id="ARN73891.1"/>
    </source>
</evidence>
<dbReference type="GO" id="GO:0016020">
    <property type="term" value="C:membrane"/>
    <property type="evidence" value="ECO:0007669"/>
    <property type="project" value="InterPro"/>
</dbReference>
<protein>
    <recommendedName>
        <fullName evidence="3">Sulfotransferase family protein</fullName>
    </recommendedName>
</protein>
<dbReference type="SUPFAM" id="SSF52540">
    <property type="entry name" value="P-loop containing nucleoside triphosphate hydrolases"/>
    <property type="match status" value="1"/>
</dbReference>
<keyword evidence="2" id="KW-1185">Reference proteome</keyword>
<organism evidence="1 2">
    <name type="scientific">Oceanicoccus sagamiensis</name>
    <dbReference type="NCBI Taxonomy" id="716816"/>
    <lineage>
        <taxon>Bacteria</taxon>
        <taxon>Pseudomonadati</taxon>
        <taxon>Pseudomonadota</taxon>
        <taxon>Gammaproteobacteria</taxon>
        <taxon>Cellvibrionales</taxon>
        <taxon>Spongiibacteraceae</taxon>
        <taxon>Oceanicoccus</taxon>
    </lineage>
</organism>
<dbReference type="Gene3D" id="3.40.50.300">
    <property type="entry name" value="P-loop containing nucleotide triphosphate hydrolases"/>
    <property type="match status" value="1"/>
</dbReference>
<dbReference type="InterPro" id="IPR027417">
    <property type="entry name" value="P-loop_NTPase"/>
</dbReference>
<dbReference type="InterPro" id="IPR005331">
    <property type="entry name" value="Sulfotransferase"/>
</dbReference>
<reference evidence="1 2" key="1">
    <citation type="submission" date="2016-11" db="EMBL/GenBank/DDBJ databases">
        <title>Trade-off between light-utilization and light-protection in marine flavobacteria.</title>
        <authorList>
            <person name="Kumagai Y."/>
        </authorList>
    </citation>
    <scope>NUCLEOTIDE SEQUENCE [LARGE SCALE GENOMIC DNA]</scope>
    <source>
        <strain evidence="1 2">NBRC 107125</strain>
    </source>
</reference>
<evidence type="ECO:0008006" key="3">
    <source>
        <dbReference type="Google" id="ProtNLM"/>
    </source>
</evidence>
<accession>A0A1X9N9N4</accession>
<dbReference type="RefSeq" id="WP_085758017.1">
    <property type="nucleotide sequence ID" value="NZ_CP019343.1"/>
</dbReference>
<sequence>MNIFRRFIKKVMVRFYRVKNYLSPSHGPANAVFIWIPKNAGTSTFDVLRREAGFLKLKRMPELTSHFKQKGRVSFAHIDYQALRSNGHVSDEFDQTAFKFCFVRDPYERVVSLYHYFLKDERIGGNTTFLEFCQLLKNTEIEPIGLYNYSGLSQCNPQVRWLDGMKMDFVGRYEDLEADFTRLAKEFSVVATLPNLNRARFYRLNEYYCAESKAIVEDYYREDFVAFDYKIREIK</sequence>
<dbReference type="AlphaFoldDB" id="A0A1X9N9N4"/>
<proteinExistence type="predicted"/>
<dbReference type="EMBL" id="CP019343">
    <property type="protein sequence ID" value="ARN73891.1"/>
    <property type="molecule type" value="Genomic_DNA"/>
</dbReference>